<sequence>MSRQMTGVAKVLGLITESQFSDILNQYKSILPEAYSKFGHNKCLLIKIDIKTFKDFVFIDGKPNVVNLTFLFYEI</sequence>
<protein>
    <recommendedName>
        <fullName evidence="3">GGDEF domain-containing protein</fullName>
    </recommendedName>
</protein>
<evidence type="ECO:0000313" key="1">
    <source>
        <dbReference type="EMBL" id="MDX8337204.1"/>
    </source>
</evidence>
<organism evidence="1 2">
    <name type="scientific">Candidatus Cetobacterium colombiensis</name>
    <dbReference type="NCBI Taxonomy" id="3073100"/>
    <lineage>
        <taxon>Bacteria</taxon>
        <taxon>Fusobacteriati</taxon>
        <taxon>Fusobacteriota</taxon>
        <taxon>Fusobacteriia</taxon>
        <taxon>Fusobacteriales</taxon>
        <taxon>Fusobacteriaceae</taxon>
        <taxon>Cetobacterium</taxon>
    </lineage>
</organism>
<reference evidence="2" key="1">
    <citation type="submission" date="2023-07" db="EMBL/GenBank/DDBJ databases">
        <authorList>
            <person name="Colorado M.A."/>
            <person name="Villamil L.M."/>
            <person name="Melo J.F."/>
            <person name="Rodriguez J.A."/>
            <person name="Ruiz R.Y."/>
        </authorList>
    </citation>
    <scope>NUCLEOTIDE SEQUENCE [LARGE SCALE GENOMIC DNA]</scope>
    <source>
        <strain evidence="2">C33</strain>
    </source>
</reference>
<gene>
    <name evidence="1" type="ORF">RFV38_11995</name>
</gene>
<evidence type="ECO:0000313" key="2">
    <source>
        <dbReference type="Proteomes" id="UP001279681"/>
    </source>
</evidence>
<evidence type="ECO:0008006" key="3">
    <source>
        <dbReference type="Google" id="ProtNLM"/>
    </source>
</evidence>
<keyword evidence="2" id="KW-1185">Reference proteome</keyword>
<comment type="caution">
    <text evidence="1">The sequence shown here is derived from an EMBL/GenBank/DDBJ whole genome shotgun (WGS) entry which is preliminary data.</text>
</comment>
<dbReference type="RefSeq" id="WP_320314557.1">
    <property type="nucleotide sequence ID" value="NZ_JAVIKH010000024.1"/>
</dbReference>
<proteinExistence type="predicted"/>
<dbReference type="EMBL" id="JAVIKH010000024">
    <property type="protein sequence ID" value="MDX8337204.1"/>
    <property type="molecule type" value="Genomic_DNA"/>
</dbReference>
<name>A0ABU4WDC4_9FUSO</name>
<dbReference type="Proteomes" id="UP001279681">
    <property type="component" value="Unassembled WGS sequence"/>
</dbReference>
<accession>A0ABU4WDC4</accession>